<gene>
    <name evidence="2" type="ORF">E5676_scaffold232G00370</name>
</gene>
<feature type="domain" description="Retrotransposon gag" evidence="1">
    <location>
        <begin position="74"/>
        <end position="149"/>
    </location>
</feature>
<reference evidence="2 3" key="1">
    <citation type="submission" date="2019-08" db="EMBL/GenBank/DDBJ databases">
        <title>Draft genome sequences of two oriental melons (Cucumis melo L. var makuwa).</title>
        <authorList>
            <person name="Kwon S.-Y."/>
        </authorList>
    </citation>
    <scope>NUCLEOTIDE SEQUENCE [LARGE SCALE GENOMIC DNA]</scope>
    <source>
        <strain evidence="3">cv. Chang Bougi</strain>
        <tissue evidence="2">Leaf</tissue>
    </source>
</reference>
<comment type="caution">
    <text evidence="2">The sequence shown here is derived from an EMBL/GenBank/DDBJ whole genome shotgun (WGS) entry which is preliminary data.</text>
</comment>
<accession>A0A5D3BJF6</accession>
<proteinExistence type="predicted"/>
<evidence type="ECO:0000313" key="2">
    <source>
        <dbReference type="EMBL" id="TYJ98318.1"/>
    </source>
</evidence>
<dbReference type="AlphaFoldDB" id="A0A5D3BJF6"/>
<dbReference type="Pfam" id="PF03732">
    <property type="entry name" value="Retrotrans_gag"/>
    <property type="match status" value="1"/>
</dbReference>
<dbReference type="EMBL" id="SSTD01018108">
    <property type="protein sequence ID" value="TYJ98318.1"/>
    <property type="molecule type" value="Genomic_DNA"/>
</dbReference>
<name>A0A5D3BJF6_CUCMM</name>
<organism evidence="2 3">
    <name type="scientific">Cucumis melo var. makuwa</name>
    <name type="common">Oriental melon</name>
    <dbReference type="NCBI Taxonomy" id="1194695"/>
    <lineage>
        <taxon>Eukaryota</taxon>
        <taxon>Viridiplantae</taxon>
        <taxon>Streptophyta</taxon>
        <taxon>Embryophyta</taxon>
        <taxon>Tracheophyta</taxon>
        <taxon>Spermatophyta</taxon>
        <taxon>Magnoliopsida</taxon>
        <taxon>eudicotyledons</taxon>
        <taxon>Gunneridae</taxon>
        <taxon>Pentapetalae</taxon>
        <taxon>rosids</taxon>
        <taxon>fabids</taxon>
        <taxon>Cucurbitales</taxon>
        <taxon>Cucurbitaceae</taxon>
        <taxon>Benincaseae</taxon>
        <taxon>Cucumis</taxon>
    </lineage>
</organism>
<protein>
    <recommendedName>
        <fullName evidence="1">Retrotransposon gag domain-containing protein</fullName>
    </recommendedName>
</protein>
<sequence length="171" mass="19528">MILMMSNVKDENVIKVVTLNSGGSPKSSVGAGNERFVRTPHEIRRPERAEPSDPEKAYEIEWLKKLGATKETEGWWKSILARCSDARTLNWQTFRGIFEDKYYPSTYCEAKRDEFMGLKQGSLSMAEYERKYTELLWYANVIVASESDGVEGLKEGFILKYVPQLQSLLSG</sequence>
<evidence type="ECO:0000313" key="3">
    <source>
        <dbReference type="Proteomes" id="UP000321947"/>
    </source>
</evidence>
<dbReference type="InterPro" id="IPR005162">
    <property type="entry name" value="Retrotrans_gag_dom"/>
</dbReference>
<evidence type="ECO:0000259" key="1">
    <source>
        <dbReference type="Pfam" id="PF03732"/>
    </source>
</evidence>
<dbReference type="Proteomes" id="UP000321947">
    <property type="component" value="Unassembled WGS sequence"/>
</dbReference>